<evidence type="ECO:0000256" key="1">
    <source>
        <dbReference type="ARBA" id="ARBA00006484"/>
    </source>
</evidence>
<evidence type="ECO:0000259" key="5">
    <source>
        <dbReference type="PROSITE" id="PS50206"/>
    </source>
</evidence>
<dbReference type="PRINTS" id="PR00080">
    <property type="entry name" value="SDRFAMILY"/>
</dbReference>
<keyword evidence="2" id="KW-0560">Oxidoreductase</keyword>
<keyword evidence="4" id="KW-0812">Transmembrane</keyword>
<dbReference type="EMBL" id="CAJGYM010000010">
    <property type="protein sequence ID" value="CAD6189064.1"/>
    <property type="molecule type" value="Genomic_DNA"/>
</dbReference>
<feature type="transmembrane region" description="Helical" evidence="4">
    <location>
        <begin position="12"/>
        <end position="30"/>
    </location>
</feature>
<dbReference type="InterPro" id="IPR001763">
    <property type="entry name" value="Rhodanese-like_dom"/>
</dbReference>
<dbReference type="GO" id="GO:0016491">
    <property type="term" value="F:oxidoreductase activity"/>
    <property type="evidence" value="ECO:0007669"/>
    <property type="project" value="UniProtKB-KW"/>
</dbReference>
<gene>
    <name evidence="6" type="ORF">CAUJ_LOCUS4983</name>
</gene>
<accession>A0A8S1H1N9</accession>
<dbReference type="InterPro" id="IPR036291">
    <property type="entry name" value="NAD(P)-bd_dom_sf"/>
</dbReference>
<proteinExistence type="inferred from homology"/>
<evidence type="ECO:0000256" key="4">
    <source>
        <dbReference type="SAM" id="Phobius"/>
    </source>
</evidence>
<dbReference type="GO" id="GO:0016020">
    <property type="term" value="C:membrane"/>
    <property type="evidence" value="ECO:0007669"/>
    <property type="project" value="TreeGrafter"/>
</dbReference>
<dbReference type="OrthoDB" id="5307821at2759"/>
<dbReference type="PRINTS" id="PR00081">
    <property type="entry name" value="GDHRDH"/>
</dbReference>
<keyword evidence="4" id="KW-1133">Transmembrane helix</keyword>
<dbReference type="InterPro" id="IPR002347">
    <property type="entry name" value="SDR_fam"/>
</dbReference>
<dbReference type="Proteomes" id="UP000835052">
    <property type="component" value="Unassembled WGS sequence"/>
</dbReference>
<evidence type="ECO:0000256" key="2">
    <source>
        <dbReference type="ARBA" id="ARBA00023002"/>
    </source>
</evidence>
<keyword evidence="4" id="KW-0472">Membrane</keyword>
<dbReference type="Gene3D" id="3.40.50.720">
    <property type="entry name" value="NAD(P)-binding Rossmann-like Domain"/>
    <property type="match status" value="1"/>
</dbReference>
<dbReference type="PANTHER" id="PTHR44196:SF1">
    <property type="entry name" value="DEHYDROGENASE_REDUCTASE SDR FAMILY MEMBER 7B"/>
    <property type="match status" value="1"/>
</dbReference>
<organism evidence="6 7">
    <name type="scientific">Caenorhabditis auriculariae</name>
    <dbReference type="NCBI Taxonomy" id="2777116"/>
    <lineage>
        <taxon>Eukaryota</taxon>
        <taxon>Metazoa</taxon>
        <taxon>Ecdysozoa</taxon>
        <taxon>Nematoda</taxon>
        <taxon>Chromadorea</taxon>
        <taxon>Rhabditida</taxon>
        <taxon>Rhabditina</taxon>
        <taxon>Rhabditomorpha</taxon>
        <taxon>Rhabditoidea</taxon>
        <taxon>Rhabditidae</taxon>
        <taxon>Peloderinae</taxon>
        <taxon>Caenorhabditis</taxon>
    </lineage>
</organism>
<keyword evidence="7" id="KW-1185">Reference proteome</keyword>
<sequence>MENQRSWSISNGLLPYAFVVLGGYALIRFINRFIPGAHNLPQMDFKNKTVVITGATSGLGESLTKQLHQLGAKLILLGRSQQKLKDLRDSLIASGGNPNEPETCVYDLEDPESAASQISFATDGFVVDVLINNAGLSVRGSTIQTKLAIFRKLMDVNLFGQISLTQALMPHLAPDGCIIAISSVQGKLSLPYRSAYSVSKHAFNAYFDSLRAEYANRHILVVSPGYISTGFGARALDVDGKPIGDSDEHSDVRAFITGKTV</sequence>
<evidence type="ECO:0000313" key="7">
    <source>
        <dbReference type="Proteomes" id="UP000835052"/>
    </source>
</evidence>
<dbReference type="SUPFAM" id="SSF51735">
    <property type="entry name" value="NAD(P)-binding Rossmann-fold domains"/>
    <property type="match status" value="1"/>
</dbReference>
<evidence type="ECO:0000313" key="6">
    <source>
        <dbReference type="EMBL" id="CAD6189064.1"/>
    </source>
</evidence>
<comment type="caution">
    <text evidence="6">The sequence shown here is derived from an EMBL/GenBank/DDBJ whole genome shotgun (WGS) entry which is preliminary data.</text>
</comment>
<dbReference type="InterPro" id="IPR057326">
    <property type="entry name" value="KR_dom"/>
</dbReference>
<dbReference type="PANTHER" id="PTHR44196">
    <property type="entry name" value="DEHYDROGENASE/REDUCTASE SDR FAMILY MEMBER 7B"/>
    <property type="match status" value="1"/>
</dbReference>
<name>A0A8S1H1N9_9PELO</name>
<protein>
    <recommendedName>
        <fullName evidence="5">Rhodanese domain-containing protein</fullName>
    </recommendedName>
</protein>
<dbReference type="PROSITE" id="PS50206">
    <property type="entry name" value="RHODANESE_3"/>
    <property type="match status" value="1"/>
</dbReference>
<comment type="similarity">
    <text evidence="1 3">Belongs to the short-chain dehydrogenases/reductases (SDR) family.</text>
</comment>
<dbReference type="AlphaFoldDB" id="A0A8S1H1N9"/>
<evidence type="ECO:0000256" key="3">
    <source>
        <dbReference type="RuleBase" id="RU000363"/>
    </source>
</evidence>
<dbReference type="Pfam" id="PF00106">
    <property type="entry name" value="adh_short"/>
    <property type="match status" value="1"/>
</dbReference>
<dbReference type="SMART" id="SM00822">
    <property type="entry name" value="PKS_KR"/>
    <property type="match status" value="1"/>
</dbReference>
<feature type="domain" description="Rhodanese" evidence="5">
    <location>
        <begin position="34"/>
        <end position="103"/>
    </location>
</feature>
<reference evidence="6" key="1">
    <citation type="submission" date="2020-10" db="EMBL/GenBank/DDBJ databases">
        <authorList>
            <person name="Kikuchi T."/>
        </authorList>
    </citation>
    <scope>NUCLEOTIDE SEQUENCE</scope>
    <source>
        <strain evidence="6">NKZ352</strain>
    </source>
</reference>